<evidence type="ECO:0000313" key="1">
    <source>
        <dbReference type="EMBL" id="OQE23164.1"/>
    </source>
</evidence>
<dbReference type="EMBL" id="MLKD01000009">
    <property type="protein sequence ID" value="OQE23164.1"/>
    <property type="molecule type" value="Genomic_DNA"/>
</dbReference>
<dbReference type="InterPro" id="IPR053178">
    <property type="entry name" value="Osmoadaptation_assoc"/>
</dbReference>
<proteinExistence type="predicted"/>
<dbReference type="PANTHER" id="PTHR38111:SF11">
    <property type="entry name" value="TRANSCRIPTION FACTOR DOMAIN-CONTAINING PROTEIN-RELATED"/>
    <property type="match status" value="1"/>
</dbReference>
<accession>A0A1V6TAT7</accession>
<organism evidence="1 2">
    <name type="scientific">Penicillium steckii</name>
    <dbReference type="NCBI Taxonomy" id="303698"/>
    <lineage>
        <taxon>Eukaryota</taxon>
        <taxon>Fungi</taxon>
        <taxon>Dikarya</taxon>
        <taxon>Ascomycota</taxon>
        <taxon>Pezizomycotina</taxon>
        <taxon>Eurotiomycetes</taxon>
        <taxon>Eurotiomycetidae</taxon>
        <taxon>Eurotiales</taxon>
        <taxon>Aspergillaceae</taxon>
        <taxon>Penicillium</taxon>
    </lineage>
</organism>
<evidence type="ECO:0000313" key="2">
    <source>
        <dbReference type="Proteomes" id="UP000191285"/>
    </source>
</evidence>
<reference evidence="2" key="1">
    <citation type="journal article" date="2017" name="Nat. Microbiol.">
        <title>Global analysis of biosynthetic gene clusters reveals vast potential of secondary metabolite production in Penicillium species.</title>
        <authorList>
            <person name="Nielsen J.C."/>
            <person name="Grijseels S."/>
            <person name="Prigent S."/>
            <person name="Ji B."/>
            <person name="Dainat J."/>
            <person name="Nielsen K.F."/>
            <person name="Frisvad J.C."/>
            <person name="Workman M."/>
            <person name="Nielsen J."/>
        </authorList>
    </citation>
    <scope>NUCLEOTIDE SEQUENCE [LARGE SCALE GENOMIC DNA]</scope>
    <source>
        <strain evidence="2">IBT 24891</strain>
    </source>
</reference>
<sequence>MYSVIFKDQSVQDASSVVFHVQGVESSQSPSTLGIARKLPVLQPVDSQPENRSQLFSSFHSSYFPLGTVGLVGADVWYHLLTGFAGLPSKTGPSASLLDKSMCALTCVALGQMKQDQQLMYYGTTLYNAAIRHMSIMIQRNAPNEELLYATVIFQRLEPLFSPFGVEAWIAHAEGTNAFLRKCHRESPNNALIGSIYQHQQVLGVSDPLRSSETTGKPVSNIFEIYGAFKPLLSGFKRLNFFNSPAACQALLRDCISHKDNMLAWFDSESPTLGPEPTPYQNYKSTCANLPATDDVFGSAYQFPSLKSGRIHVAYWTALCLIHRMIYQAKTYAIAHTGYAKMLDPNTDQDYLLSWYYADEACRGIPYALTNTEHIWGAQHVMFPIAQASHIYSDMRWREKFMWCQNAYSAVEGLGFGLAVCLREAALKDWFAAERPTVVSTTTLSLRDGPQKIPISSTGERQGQVLEIIEPFHDV</sequence>
<protein>
    <recommendedName>
        <fullName evidence="3">Transcription factor domain-containing protein</fullName>
    </recommendedName>
</protein>
<dbReference type="STRING" id="303698.A0A1V6TAT7"/>
<dbReference type="AlphaFoldDB" id="A0A1V6TAT7"/>
<gene>
    <name evidence="1" type="ORF">PENSTE_c009G07688</name>
</gene>
<evidence type="ECO:0008006" key="3">
    <source>
        <dbReference type="Google" id="ProtNLM"/>
    </source>
</evidence>
<dbReference type="OrthoDB" id="4491390at2759"/>
<name>A0A1V6TAT7_9EURO</name>
<dbReference type="Proteomes" id="UP000191285">
    <property type="component" value="Unassembled WGS sequence"/>
</dbReference>
<keyword evidence="2" id="KW-1185">Reference proteome</keyword>
<comment type="caution">
    <text evidence="1">The sequence shown here is derived from an EMBL/GenBank/DDBJ whole genome shotgun (WGS) entry which is preliminary data.</text>
</comment>
<dbReference type="PANTHER" id="PTHR38111">
    <property type="entry name" value="ZN(2)-C6 FUNGAL-TYPE DOMAIN-CONTAINING PROTEIN-RELATED"/>
    <property type="match status" value="1"/>
</dbReference>